<organism evidence="2 3">
    <name type="scientific">Coemansia guatemalensis</name>
    <dbReference type="NCBI Taxonomy" id="2761395"/>
    <lineage>
        <taxon>Eukaryota</taxon>
        <taxon>Fungi</taxon>
        <taxon>Fungi incertae sedis</taxon>
        <taxon>Zoopagomycota</taxon>
        <taxon>Kickxellomycotina</taxon>
        <taxon>Kickxellomycetes</taxon>
        <taxon>Kickxellales</taxon>
        <taxon>Kickxellaceae</taxon>
        <taxon>Coemansia</taxon>
    </lineage>
</organism>
<evidence type="ECO:0000313" key="2">
    <source>
        <dbReference type="EMBL" id="KAJ2809219.1"/>
    </source>
</evidence>
<feature type="region of interest" description="Disordered" evidence="1">
    <location>
        <begin position="148"/>
        <end position="169"/>
    </location>
</feature>
<dbReference type="EMBL" id="JANBUO010000007">
    <property type="protein sequence ID" value="KAJ2809219.1"/>
    <property type="molecule type" value="Genomic_DNA"/>
</dbReference>
<feature type="region of interest" description="Disordered" evidence="1">
    <location>
        <begin position="86"/>
        <end position="133"/>
    </location>
</feature>
<dbReference type="OrthoDB" id="5704903at2759"/>
<reference evidence="2" key="1">
    <citation type="submission" date="2022-07" db="EMBL/GenBank/DDBJ databases">
        <title>Phylogenomic reconstructions and comparative analyses of Kickxellomycotina fungi.</title>
        <authorList>
            <person name="Reynolds N.K."/>
            <person name="Stajich J.E."/>
            <person name="Barry K."/>
            <person name="Grigoriev I.V."/>
            <person name="Crous P."/>
            <person name="Smith M.E."/>
        </authorList>
    </citation>
    <scope>NUCLEOTIDE SEQUENCE</scope>
    <source>
        <strain evidence="2">NRRL 1565</strain>
    </source>
</reference>
<feature type="region of interest" description="Disordered" evidence="1">
    <location>
        <begin position="1"/>
        <end position="51"/>
    </location>
</feature>
<keyword evidence="3" id="KW-1185">Reference proteome</keyword>
<sequence>MEGEYLHSTPSYAHLNEVPGAYPRPATGHQASTPPMGECADSPPSAHAGRLGDVGKVTEFLNTPEVQWAYTQWCTECSEVNPHHQEWGTSHELDRATCGQPDDREDSEFRSPGHSRQDRPQAPTTRNAGGVTTWDSDRAFAASTACTQNLTRQPAQQPSHHTCFNGPGFAQEETPEVFAEVNPAPPPCQHATYTIVMPMTIQTHAYICPAPVMPGKHQQCLPDKLPQFKLGGDSYDYLMDLAMTVQAHGLDLDIWGVQAVMASVDTFYRGVLAPHLHVKPTPTWKEVRNIVWDLIKLLVTPEIACHQLAEGRMDIYHLFLVFTQVFEKMHMLAAISKNSEEVRSYFLGSLDQVVKGMLLSQFPLWVQDGDLDASYKFINKADMTFQVLTHGDPHYEDLKLVPGPLRAMVAAPQDQGVCHPR</sequence>
<protein>
    <submittedName>
        <fullName evidence="2">Uncharacterized protein</fullName>
    </submittedName>
</protein>
<proteinExistence type="predicted"/>
<dbReference type="Proteomes" id="UP001140094">
    <property type="component" value="Unassembled WGS sequence"/>
</dbReference>
<accession>A0A9W8I818</accession>
<feature type="compositionally biased region" description="Polar residues" evidence="1">
    <location>
        <begin position="148"/>
        <end position="162"/>
    </location>
</feature>
<feature type="compositionally biased region" description="Basic and acidic residues" evidence="1">
    <location>
        <begin position="107"/>
        <end position="119"/>
    </location>
</feature>
<dbReference type="AlphaFoldDB" id="A0A9W8I818"/>
<evidence type="ECO:0000313" key="3">
    <source>
        <dbReference type="Proteomes" id="UP001140094"/>
    </source>
</evidence>
<gene>
    <name evidence="2" type="ORF">H4R20_000283</name>
</gene>
<name>A0A9W8I818_9FUNG</name>
<evidence type="ECO:0000256" key="1">
    <source>
        <dbReference type="SAM" id="MobiDB-lite"/>
    </source>
</evidence>
<feature type="compositionally biased region" description="Basic and acidic residues" evidence="1">
    <location>
        <begin position="86"/>
        <end position="95"/>
    </location>
</feature>
<comment type="caution">
    <text evidence="2">The sequence shown here is derived from an EMBL/GenBank/DDBJ whole genome shotgun (WGS) entry which is preliminary data.</text>
</comment>